<sequence length="317" mass="35889">MDPAEVAPVQALKERVPVTVSDLRRTMGFLSYYRPYIPNFSRLAKPLYQLLSSPPDKTSPAESKTSRKSVSNKCKGNLLPNTPIHWTHSHQETLNFLIDKLIEPPILGYPDFTQPFTLHCDASQEGLGAVLYQRQNSKMVVIAYGSRTLSPPEKNYHMHSGKLEFLALKWAICERFRDYLYHAPHFTVYTDNNPLTYVLSTAKLNATGHRWVGELADFNFSIKYRPGKHNGDADGLSRMPVDINKLMEQCTEEVQQEVISASVQGVTVQRDTPLIWTMPVSVEAVTVVRDSPTLRKPLTPEQIRESQLRDPAIGRVL</sequence>
<dbReference type="GO" id="GO:0004519">
    <property type="term" value="F:endonuclease activity"/>
    <property type="evidence" value="ECO:0007669"/>
    <property type="project" value="UniProtKB-KW"/>
</dbReference>
<dbReference type="GO" id="GO:0003964">
    <property type="term" value="F:RNA-directed DNA polymerase activity"/>
    <property type="evidence" value="ECO:0007669"/>
    <property type="project" value="UniProtKB-KW"/>
</dbReference>
<evidence type="ECO:0000256" key="4">
    <source>
        <dbReference type="ARBA" id="ARBA00022759"/>
    </source>
</evidence>
<evidence type="ECO:0000256" key="1">
    <source>
        <dbReference type="ARBA" id="ARBA00022679"/>
    </source>
</evidence>
<keyword evidence="2" id="KW-0548">Nucleotidyltransferase</keyword>
<proteinExistence type="predicted"/>
<evidence type="ECO:0000256" key="3">
    <source>
        <dbReference type="ARBA" id="ARBA00022722"/>
    </source>
</evidence>
<name>A0AA47M278_MERPO</name>
<keyword evidence="4" id="KW-0255">Endonuclease</keyword>
<dbReference type="FunFam" id="3.10.20.370:FF:000001">
    <property type="entry name" value="Retrovirus-related Pol polyprotein from transposon 17.6-like protein"/>
    <property type="match status" value="1"/>
</dbReference>
<dbReference type="Gene3D" id="3.30.70.270">
    <property type="match status" value="1"/>
</dbReference>
<dbReference type="PANTHER" id="PTHR34072:SF47">
    <property type="entry name" value="RIBONUCLEASE H"/>
    <property type="match status" value="1"/>
</dbReference>
<keyword evidence="5" id="KW-0378">Hydrolase</keyword>
<keyword evidence="1" id="KW-0808">Transferase</keyword>
<dbReference type="PANTHER" id="PTHR34072">
    <property type="entry name" value="ENZYMATIC POLYPROTEIN-RELATED"/>
    <property type="match status" value="1"/>
</dbReference>
<comment type="caution">
    <text evidence="9">The sequence shown here is derived from an EMBL/GenBank/DDBJ whole genome shotgun (WGS) entry which is preliminary data.</text>
</comment>
<evidence type="ECO:0000256" key="2">
    <source>
        <dbReference type="ARBA" id="ARBA00022695"/>
    </source>
</evidence>
<gene>
    <name evidence="9" type="primary">pol_142</name>
    <name evidence="9" type="ORF">N1851_033040</name>
</gene>
<dbReference type="Gene3D" id="3.10.20.370">
    <property type="match status" value="1"/>
</dbReference>
<dbReference type="EMBL" id="JAOPHQ010006285">
    <property type="protein sequence ID" value="KAK0132154.1"/>
    <property type="molecule type" value="Genomic_DNA"/>
</dbReference>
<dbReference type="GO" id="GO:0016787">
    <property type="term" value="F:hydrolase activity"/>
    <property type="evidence" value="ECO:0007669"/>
    <property type="project" value="UniProtKB-KW"/>
</dbReference>
<evidence type="ECO:0000313" key="9">
    <source>
        <dbReference type="EMBL" id="KAK0132154.1"/>
    </source>
</evidence>
<feature type="compositionally biased region" description="Polar residues" evidence="7">
    <location>
        <begin position="54"/>
        <end position="74"/>
    </location>
</feature>
<feature type="domain" description="Reverse transcriptase RNase H-like" evidence="8">
    <location>
        <begin position="111"/>
        <end position="218"/>
    </location>
</feature>
<keyword evidence="3" id="KW-0540">Nuclease</keyword>
<dbReference type="InterPro" id="IPR043502">
    <property type="entry name" value="DNA/RNA_pol_sf"/>
</dbReference>
<dbReference type="CDD" id="cd09274">
    <property type="entry name" value="RNase_HI_RT_Ty3"/>
    <property type="match status" value="1"/>
</dbReference>
<dbReference type="InterPro" id="IPR043128">
    <property type="entry name" value="Rev_trsase/Diguanyl_cyclase"/>
</dbReference>
<dbReference type="Proteomes" id="UP001174136">
    <property type="component" value="Unassembled WGS sequence"/>
</dbReference>
<protein>
    <submittedName>
        <fullName evidence="9">Retrovirus-related Pol polyprotein from transposon opus</fullName>
    </submittedName>
</protein>
<dbReference type="SUPFAM" id="SSF56672">
    <property type="entry name" value="DNA/RNA polymerases"/>
    <property type="match status" value="1"/>
</dbReference>
<evidence type="ECO:0000256" key="6">
    <source>
        <dbReference type="ARBA" id="ARBA00022918"/>
    </source>
</evidence>
<dbReference type="Pfam" id="PF17917">
    <property type="entry name" value="RT_RNaseH"/>
    <property type="match status" value="1"/>
</dbReference>
<evidence type="ECO:0000256" key="7">
    <source>
        <dbReference type="SAM" id="MobiDB-lite"/>
    </source>
</evidence>
<feature type="region of interest" description="Disordered" evidence="7">
    <location>
        <begin position="298"/>
        <end position="317"/>
    </location>
</feature>
<dbReference type="InterPro" id="IPR041373">
    <property type="entry name" value="RT_RNaseH"/>
</dbReference>
<evidence type="ECO:0000256" key="5">
    <source>
        <dbReference type="ARBA" id="ARBA00022801"/>
    </source>
</evidence>
<evidence type="ECO:0000259" key="8">
    <source>
        <dbReference type="Pfam" id="PF17917"/>
    </source>
</evidence>
<dbReference type="AlphaFoldDB" id="A0AA47M278"/>
<evidence type="ECO:0000313" key="10">
    <source>
        <dbReference type="Proteomes" id="UP001174136"/>
    </source>
</evidence>
<organism evidence="9 10">
    <name type="scientific">Merluccius polli</name>
    <name type="common">Benguela hake</name>
    <name type="synonym">Merluccius cadenati</name>
    <dbReference type="NCBI Taxonomy" id="89951"/>
    <lineage>
        <taxon>Eukaryota</taxon>
        <taxon>Metazoa</taxon>
        <taxon>Chordata</taxon>
        <taxon>Craniata</taxon>
        <taxon>Vertebrata</taxon>
        <taxon>Euteleostomi</taxon>
        <taxon>Actinopterygii</taxon>
        <taxon>Neopterygii</taxon>
        <taxon>Teleostei</taxon>
        <taxon>Neoteleostei</taxon>
        <taxon>Acanthomorphata</taxon>
        <taxon>Zeiogadaria</taxon>
        <taxon>Gadariae</taxon>
        <taxon>Gadiformes</taxon>
        <taxon>Gadoidei</taxon>
        <taxon>Merlucciidae</taxon>
        <taxon>Merluccius</taxon>
    </lineage>
</organism>
<accession>A0AA47M278</accession>
<keyword evidence="6" id="KW-0695">RNA-directed DNA polymerase</keyword>
<reference evidence="9" key="1">
    <citation type="journal article" date="2023" name="Front. Mar. Sci.">
        <title>A new Merluccius polli reference genome to investigate the effects of global change in West African waters.</title>
        <authorList>
            <person name="Mateo J.L."/>
            <person name="Blanco-Fernandez C."/>
            <person name="Garcia-Vazquez E."/>
            <person name="Machado-Schiaffino G."/>
        </authorList>
    </citation>
    <scope>NUCLEOTIDE SEQUENCE</scope>
    <source>
        <strain evidence="9">C29</strain>
        <tissue evidence="9">Fin</tissue>
    </source>
</reference>
<feature type="region of interest" description="Disordered" evidence="7">
    <location>
        <begin position="54"/>
        <end position="76"/>
    </location>
</feature>
<keyword evidence="10" id="KW-1185">Reference proteome</keyword>